<feature type="region of interest" description="Disordered" evidence="1">
    <location>
        <begin position="100"/>
        <end position="151"/>
    </location>
</feature>
<proteinExistence type="predicted"/>
<reference evidence="2" key="1">
    <citation type="submission" date="2023-10" db="EMBL/GenBank/DDBJ databases">
        <authorList>
            <person name="Chen Y."/>
            <person name="Shah S."/>
            <person name="Dougan E. K."/>
            <person name="Thang M."/>
            <person name="Chan C."/>
        </authorList>
    </citation>
    <scope>NUCLEOTIDE SEQUENCE [LARGE SCALE GENOMIC DNA]</scope>
</reference>
<accession>A0ABN9PGM0</accession>
<feature type="non-terminal residue" evidence="2">
    <location>
        <position position="1"/>
    </location>
</feature>
<feature type="compositionally biased region" description="Low complexity" evidence="1">
    <location>
        <begin position="44"/>
        <end position="61"/>
    </location>
</feature>
<name>A0ABN9PGM0_9DINO</name>
<gene>
    <name evidence="2" type="ORF">PCOR1329_LOCUS2440</name>
</gene>
<keyword evidence="3" id="KW-1185">Reference proteome</keyword>
<protein>
    <submittedName>
        <fullName evidence="2">Uncharacterized protein</fullName>
    </submittedName>
</protein>
<evidence type="ECO:0000313" key="3">
    <source>
        <dbReference type="Proteomes" id="UP001189429"/>
    </source>
</evidence>
<comment type="caution">
    <text evidence="2">The sequence shown here is derived from an EMBL/GenBank/DDBJ whole genome shotgun (WGS) entry which is preliminary data.</text>
</comment>
<evidence type="ECO:0000256" key="1">
    <source>
        <dbReference type="SAM" id="MobiDB-lite"/>
    </source>
</evidence>
<sequence>LQLMVVVMENRPIKSSAAVFLLPLRVATHTARTSGERGGGAPSAAATIGGRPAAAAEAPTIQQSPRPRSIGWTLARRAPRRCDGADTGWRRRCPCLPGWRPGFEGERVPQRALPGRQYSHPGQRGGEGEEEEEEETYIKQCGLESQEKGNL</sequence>
<evidence type="ECO:0000313" key="2">
    <source>
        <dbReference type="EMBL" id="CAK0791593.1"/>
    </source>
</evidence>
<organism evidence="2 3">
    <name type="scientific">Prorocentrum cordatum</name>
    <dbReference type="NCBI Taxonomy" id="2364126"/>
    <lineage>
        <taxon>Eukaryota</taxon>
        <taxon>Sar</taxon>
        <taxon>Alveolata</taxon>
        <taxon>Dinophyceae</taxon>
        <taxon>Prorocentrales</taxon>
        <taxon>Prorocentraceae</taxon>
        <taxon>Prorocentrum</taxon>
    </lineage>
</organism>
<feature type="region of interest" description="Disordered" evidence="1">
    <location>
        <begin position="30"/>
        <end position="73"/>
    </location>
</feature>
<dbReference type="EMBL" id="CAUYUJ010000615">
    <property type="protein sequence ID" value="CAK0791593.1"/>
    <property type="molecule type" value="Genomic_DNA"/>
</dbReference>
<dbReference type="Proteomes" id="UP001189429">
    <property type="component" value="Unassembled WGS sequence"/>
</dbReference>